<reference evidence="16" key="2">
    <citation type="submission" date="2022-09" db="EMBL/GenBank/DDBJ databases">
        <title>Aerococcus urinae taxonomy study.</title>
        <authorList>
            <person name="Christensen J."/>
            <person name="Senneby E."/>
        </authorList>
    </citation>
    <scope>NUCLEOTIDE SEQUENCE</scope>
    <source>
        <strain evidence="16">NLD-066-U95</strain>
    </source>
</reference>
<dbReference type="GeneID" id="35767788"/>
<keyword evidence="7" id="KW-0972">Capsule biogenesis/degradation</keyword>
<evidence type="ECO:0000256" key="8">
    <source>
        <dbReference type="ARBA" id="ARBA00022989"/>
    </source>
</evidence>
<dbReference type="Proteomes" id="UP000594771">
    <property type="component" value="Chromosome"/>
</dbReference>
<dbReference type="InterPro" id="IPR003856">
    <property type="entry name" value="LPS_length_determ_N"/>
</dbReference>
<name>A0A0X8FES6_9LACT</name>
<dbReference type="RefSeq" id="WP_060778427.1">
    <property type="nucleotide sequence ID" value="NZ_CAJHLF010000005.1"/>
</dbReference>
<keyword evidence="6 13" id="KW-0812">Transmembrane</keyword>
<dbReference type="KEGG" id="aun:AWM73_05425"/>
<reference evidence="17 18" key="1">
    <citation type="submission" date="2020-12" db="EMBL/GenBank/DDBJ databases">
        <title>FDA dAtabase for Regulatory Grade micrObial Sequences (FDA-ARGOS): Supporting development and validation of Infectious Disease Dx tests.</title>
        <authorList>
            <person name="Sproer C."/>
            <person name="Gronow S."/>
            <person name="Severitt S."/>
            <person name="Schroder I."/>
            <person name="Tallon L."/>
            <person name="Sadzewicz L."/>
            <person name="Zhao X."/>
            <person name="Boylan J."/>
            <person name="Ott S."/>
            <person name="Bowen H."/>
            <person name="Vavikolanu K."/>
            <person name="Mehta A."/>
            <person name="Aluvathingal J."/>
            <person name="Nadendla S."/>
            <person name="Lowell S."/>
            <person name="Myers T."/>
            <person name="Yan Y."/>
            <person name="Sichtig H."/>
        </authorList>
    </citation>
    <scope>NUCLEOTIDE SEQUENCE [LARGE SCALE GENOMIC DNA]</scope>
    <source>
        <strain evidence="17 18">FDAARGOS_911</strain>
    </source>
</reference>
<evidence type="ECO:0000256" key="13">
    <source>
        <dbReference type="SAM" id="Phobius"/>
    </source>
</evidence>
<evidence type="ECO:0000313" key="17">
    <source>
        <dbReference type="EMBL" id="QPS00694.1"/>
    </source>
</evidence>
<dbReference type="PANTHER" id="PTHR32309">
    <property type="entry name" value="TYROSINE-PROTEIN KINASE"/>
    <property type="match status" value="1"/>
</dbReference>
<organism evidence="17 18">
    <name type="scientific">Aerococcus urinae</name>
    <dbReference type="NCBI Taxonomy" id="1376"/>
    <lineage>
        <taxon>Bacteria</taxon>
        <taxon>Bacillati</taxon>
        <taxon>Bacillota</taxon>
        <taxon>Bacilli</taxon>
        <taxon>Lactobacillales</taxon>
        <taxon>Aerococcaceae</taxon>
        <taxon>Aerococcus</taxon>
    </lineage>
</organism>
<keyword evidence="19" id="KW-1185">Reference proteome</keyword>
<dbReference type="Pfam" id="PF02706">
    <property type="entry name" value="Wzz"/>
    <property type="match status" value="1"/>
</dbReference>
<evidence type="ECO:0000256" key="2">
    <source>
        <dbReference type="ARBA" id="ARBA00005132"/>
    </source>
</evidence>
<evidence type="ECO:0000256" key="4">
    <source>
        <dbReference type="ARBA" id="ARBA00020739"/>
    </source>
</evidence>
<keyword evidence="9 13" id="KW-0472">Membrane</keyword>
<evidence type="ECO:0000256" key="6">
    <source>
        <dbReference type="ARBA" id="ARBA00022692"/>
    </source>
</evidence>
<evidence type="ECO:0000256" key="5">
    <source>
        <dbReference type="ARBA" id="ARBA00022475"/>
    </source>
</evidence>
<dbReference type="EMBL" id="CP065662">
    <property type="protein sequence ID" value="QPS00694.1"/>
    <property type="molecule type" value="Genomic_DNA"/>
</dbReference>
<comment type="subcellular location">
    <subcellularLocation>
        <location evidence="1">Cell membrane</location>
        <topology evidence="1">Multi-pass membrane protein</topology>
    </subcellularLocation>
</comment>
<evidence type="ECO:0000256" key="11">
    <source>
        <dbReference type="ARBA" id="ARBA00045736"/>
    </source>
</evidence>
<dbReference type="GO" id="GO:0000271">
    <property type="term" value="P:polysaccharide biosynthetic process"/>
    <property type="evidence" value="ECO:0007669"/>
    <property type="project" value="UniProtKB-KW"/>
</dbReference>
<dbReference type="AlphaFoldDB" id="A0A0X8FES6"/>
<keyword evidence="8 13" id="KW-1133">Transmembrane helix</keyword>
<keyword evidence="10" id="KW-0270">Exopolysaccharide synthesis</keyword>
<dbReference type="InterPro" id="IPR050445">
    <property type="entry name" value="Bact_polysacc_biosynth/exp"/>
</dbReference>
<dbReference type="Pfam" id="PF13807">
    <property type="entry name" value="GNVR"/>
    <property type="match status" value="1"/>
</dbReference>
<evidence type="ECO:0000259" key="14">
    <source>
        <dbReference type="Pfam" id="PF02706"/>
    </source>
</evidence>
<evidence type="ECO:0000259" key="15">
    <source>
        <dbReference type="Pfam" id="PF13807"/>
    </source>
</evidence>
<evidence type="ECO:0000256" key="1">
    <source>
        <dbReference type="ARBA" id="ARBA00004651"/>
    </source>
</evidence>
<evidence type="ECO:0000313" key="16">
    <source>
        <dbReference type="EMBL" id="MCY3053744.1"/>
    </source>
</evidence>
<evidence type="ECO:0000256" key="9">
    <source>
        <dbReference type="ARBA" id="ARBA00023136"/>
    </source>
</evidence>
<dbReference type="GO" id="GO:0005886">
    <property type="term" value="C:plasma membrane"/>
    <property type="evidence" value="ECO:0007669"/>
    <property type="project" value="UniProtKB-SubCell"/>
</dbReference>
<feature type="transmembrane region" description="Helical" evidence="13">
    <location>
        <begin position="18"/>
        <end position="40"/>
    </location>
</feature>
<evidence type="ECO:0000256" key="7">
    <source>
        <dbReference type="ARBA" id="ARBA00022903"/>
    </source>
</evidence>
<evidence type="ECO:0000256" key="12">
    <source>
        <dbReference type="SAM" id="MobiDB-lite"/>
    </source>
</evidence>
<evidence type="ECO:0000256" key="3">
    <source>
        <dbReference type="ARBA" id="ARBA00006683"/>
    </source>
</evidence>
<dbReference type="OrthoDB" id="2360475at2"/>
<feature type="transmembrane region" description="Helical" evidence="13">
    <location>
        <begin position="174"/>
        <end position="193"/>
    </location>
</feature>
<feature type="compositionally biased region" description="Basic and acidic residues" evidence="12">
    <location>
        <begin position="242"/>
        <end position="255"/>
    </location>
</feature>
<evidence type="ECO:0000256" key="10">
    <source>
        <dbReference type="ARBA" id="ARBA00023169"/>
    </source>
</evidence>
<sequence length="255" mass="28476">MEEEISLLDLWQIIKEHIYVIFISSLVGVLLAAGYAFVLATPIYQSSTEILVNQSDSKGPNNTLNQDINASLQLINTYSDVIRNEVVLSPVIDQLNLQENPDQLREKISVESKNNSQVFSIIVNDPNPERAATIANTTAEVFQKAIRKMMNIDNVSIISKAQASQTPVSPRKGLALLIGLVLGMGVGLVIAFIHELTDNTVKDVDFLTKEIGWNMLGRVSELSENDLKVTHQANELQQIYHPDQDQGQERRRERV</sequence>
<comment type="function">
    <text evidence="11">Required for CpsD phosphorylation. Involved in the regulation of capsular polysaccharide biosynthesis. May be part of a complex that directs the coordinated polymerization and export to the cell surface of the capsular polysaccharide.</text>
</comment>
<dbReference type="InterPro" id="IPR032807">
    <property type="entry name" value="GNVR"/>
</dbReference>
<dbReference type="Proteomes" id="UP001069145">
    <property type="component" value="Unassembled WGS sequence"/>
</dbReference>
<dbReference type="PANTHER" id="PTHR32309:SF13">
    <property type="entry name" value="FERRIC ENTEROBACTIN TRANSPORT PROTEIN FEPE"/>
    <property type="match status" value="1"/>
</dbReference>
<comment type="similarity">
    <text evidence="3">Belongs to the CpsC/CapA family.</text>
</comment>
<feature type="domain" description="Tyrosine-protein kinase G-rich" evidence="15">
    <location>
        <begin position="143"/>
        <end position="195"/>
    </location>
</feature>
<accession>A0A0X8FES6</accession>
<feature type="region of interest" description="Disordered" evidence="12">
    <location>
        <begin position="233"/>
        <end position="255"/>
    </location>
</feature>
<comment type="pathway">
    <text evidence="2">Capsule biogenesis; capsule polysaccharide biosynthesis.</text>
</comment>
<feature type="domain" description="Polysaccharide chain length determinant N-terminal" evidence="14">
    <location>
        <begin position="3"/>
        <end position="95"/>
    </location>
</feature>
<dbReference type="EMBL" id="JAOTML010000008">
    <property type="protein sequence ID" value="MCY3053744.1"/>
    <property type="molecule type" value="Genomic_DNA"/>
</dbReference>
<dbReference type="GO" id="GO:0004713">
    <property type="term" value="F:protein tyrosine kinase activity"/>
    <property type="evidence" value="ECO:0007669"/>
    <property type="project" value="TreeGrafter"/>
</dbReference>
<gene>
    <name evidence="17" type="ORF">I6G68_04615</name>
    <name evidence="16" type="ORF">ODY43_07055</name>
</gene>
<evidence type="ECO:0000313" key="18">
    <source>
        <dbReference type="Proteomes" id="UP000594771"/>
    </source>
</evidence>
<proteinExistence type="inferred from homology"/>
<protein>
    <recommendedName>
        <fullName evidence="4">Capsular polysaccharide biosynthesis protein CpsC</fullName>
    </recommendedName>
</protein>
<evidence type="ECO:0000313" key="19">
    <source>
        <dbReference type="Proteomes" id="UP001069145"/>
    </source>
</evidence>
<keyword evidence="5" id="KW-1003">Cell membrane</keyword>